<comment type="similarity">
    <text evidence="2">Belongs to the bacterial solute-binding protein 8 family.</text>
</comment>
<organism evidence="8 9">
    <name type="scientific">Anaerotignum neopropionicum</name>
    <dbReference type="NCBI Taxonomy" id="36847"/>
    <lineage>
        <taxon>Bacteria</taxon>
        <taxon>Bacillati</taxon>
        <taxon>Bacillota</taxon>
        <taxon>Clostridia</taxon>
        <taxon>Lachnospirales</taxon>
        <taxon>Anaerotignaceae</taxon>
        <taxon>Anaerotignum</taxon>
    </lineage>
</organism>
<sequence length="338" mass="36656">MNRKNKKLAALVLSVMMLLVICSGCGNQQATPSSIPVDVSANQPSSGIEESSVATESESKTVVDDLGREVTIPAKPQRILALVSARMEDLFNLGITPVGKVDEYKIRQEGIDLPSVGSATNINIEAIYQLKPDLIIAHSRNQGSIAEALEETGFPVYYFDPVVDTETSEDDVLMFLADLLGKKEEADAYVSHINAFAEDYKEQIAAQTDIKTAVIIRDGDTITAAQTASGFGSVLTALGLENVVPEGLPGSSTSTFVAFDIETILDKNPDIVLVMATSNDKEQNQALLKKYMGDSKWASLDAVKENRLMILPFKVNPNRSTREQMIQLTAEKILSTVQ</sequence>
<evidence type="ECO:0000256" key="6">
    <source>
        <dbReference type="SAM" id="SignalP"/>
    </source>
</evidence>
<keyword evidence="3" id="KW-0813">Transport</keyword>
<evidence type="ECO:0000256" key="1">
    <source>
        <dbReference type="ARBA" id="ARBA00004196"/>
    </source>
</evidence>
<evidence type="ECO:0000256" key="4">
    <source>
        <dbReference type="ARBA" id="ARBA00022729"/>
    </source>
</evidence>
<protein>
    <submittedName>
        <fullName evidence="8">Fe(3+)-citrate-binding protein YfmC</fullName>
    </submittedName>
</protein>
<dbReference type="OrthoDB" id="9787830at2"/>
<dbReference type="GO" id="GO:0030288">
    <property type="term" value="C:outer membrane-bounded periplasmic space"/>
    <property type="evidence" value="ECO:0007669"/>
    <property type="project" value="TreeGrafter"/>
</dbReference>
<dbReference type="PROSITE" id="PS50983">
    <property type="entry name" value="FE_B12_PBP"/>
    <property type="match status" value="1"/>
</dbReference>
<dbReference type="AlphaFoldDB" id="A0A136WB83"/>
<reference evidence="8 9" key="1">
    <citation type="submission" date="2016-01" db="EMBL/GenBank/DDBJ databases">
        <title>Genome sequence of Clostridium neopropionicum X4, DSM-3847.</title>
        <authorList>
            <person name="Poehlein A."/>
            <person name="Beck M.H."/>
            <person name="Bengelsdorf F.R."/>
            <person name="Daniel R."/>
            <person name="Duerre P."/>
        </authorList>
    </citation>
    <scope>NUCLEOTIDE SEQUENCE [LARGE SCALE GENOMIC DNA]</scope>
    <source>
        <strain evidence="8 9">DSM-3847</strain>
    </source>
</reference>
<dbReference type="InterPro" id="IPR051313">
    <property type="entry name" value="Bact_iron-sidero_bind"/>
</dbReference>
<dbReference type="PANTHER" id="PTHR30532:SF1">
    <property type="entry name" value="IRON(3+)-HYDROXAMATE-BINDING PROTEIN FHUD"/>
    <property type="match status" value="1"/>
</dbReference>
<evidence type="ECO:0000256" key="5">
    <source>
        <dbReference type="SAM" id="MobiDB-lite"/>
    </source>
</evidence>
<dbReference type="STRING" id="36847.CLNEO_28320"/>
<comment type="caution">
    <text evidence="8">The sequence shown here is derived from an EMBL/GenBank/DDBJ whole genome shotgun (WGS) entry which is preliminary data.</text>
</comment>
<comment type="subcellular location">
    <subcellularLocation>
        <location evidence="1">Cell envelope</location>
    </subcellularLocation>
</comment>
<accession>A0A136WB83</accession>
<feature type="domain" description="Fe/B12 periplasmic-binding" evidence="7">
    <location>
        <begin position="78"/>
        <end position="338"/>
    </location>
</feature>
<name>A0A136WB83_9FIRM</name>
<feature type="region of interest" description="Disordered" evidence="5">
    <location>
        <begin position="35"/>
        <end position="60"/>
    </location>
</feature>
<dbReference type="GO" id="GO:1901678">
    <property type="term" value="P:iron coordination entity transport"/>
    <property type="evidence" value="ECO:0007669"/>
    <property type="project" value="UniProtKB-ARBA"/>
</dbReference>
<dbReference type="Gene3D" id="3.40.50.1980">
    <property type="entry name" value="Nitrogenase molybdenum iron protein domain"/>
    <property type="match status" value="2"/>
</dbReference>
<dbReference type="PANTHER" id="PTHR30532">
    <property type="entry name" value="IRON III DICITRATE-BINDING PERIPLASMIC PROTEIN"/>
    <property type="match status" value="1"/>
</dbReference>
<evidence type="ECO:0000313" key="9">
    <source>
        <dbReference type="Proteomes" id="UP000070539"/>
    </source>
</evidence>
<evidence type="ECO:0000256" key="2">
    <source>
        <dbReference type="ARBA" id="ARBA00008814"/>
    </source>
</evidence>
<feature type="chain" id="PRO_5007479271" evidence="6">
    <location>
        <begin position="31"/>
        <end position="338"/>
    </location>
</feature>
<gene>
    <name evidence="8" type="primary">yfmC_3</name>
    <name evidence="8" type="ORF">CLNEO_28320</name>
</gene>
<dbReference type="Proteomes" id="UP000070539">
    <property type="component" value="Unassembled WGS sequence"/>
</dbReference>
<dbReference type="EMBL" id="LRVM01000015">
    <property type="protein sequence ID" value="KXL51765.1"/>
    <property type="molecule type" value="Genomic_DNA"/>
</dbReference>
<evidence type="ECO:0000259" key="7">
    <source>
        <dbReference type="PROSITE" id="PS50983"/>
    </source>
</evidence>
<proteinExistence type="inferred from homology"/>
<dbReference type="Pfam" id="PF01497">
    <property type="entry name" value="Peripla_BP_2"/>
    <property type="match status" value="1"/>
</dbReference>
<dbReference type="SUPFAM" id="SSF53807">
    <property type="entry name" value="Helical backbone' metal receptor"/>
    <property type="match status" value="1"/>
</dbReference>
<dbReference type="InterPro" id="IPR002491">
    <property type="entry name" value="ABC_transptr_periplasmic_BD"/>
</dbReference>
<feature type="compositionally biased region" description="Polar residues" evidence="5">
    <location>
        <begin position="35"/>
        <end position="56"/>
    </location>
</feature>
<evidence type="ECO:0000256" key="3">
    <source>
        <dbReference type="ARBA" id="ARBA00022448"/>
    </source>
</evidence>
<evidence type="ECO:0000313" key="8">
    <source>
        <dbReference type="EMBL" id="KXL51765.1"/>
    </source>
</evidence>
<feature type="signal peptide" evidence="6">
    <location>
        <begin position="1"/>
        <end position="30"/>
    </location>
</feature>
<keyword evidence="4 6" id="KW-0732">Signal</keyword>
<dbReference type="RefSeq" id="WP_066090703.1">
    <property type="nucleotide sequence ID" value="NZ_LRVM01000015.1"/>
</dbReference>
<keyword evidence="9" id="KW-1185">Reference proteome</keyword>